<dbReference type="Pfam" id="PF00085">
    <property type="entry name" value="Thioredoxin"/>
    <property type="match status" value="1"/>
</dbReference>
<evidence type="ECO:0000256" key="2">
    <source>
        <dbReference type="ARBA" id="ARBA00008987"/>
    </source>
</evidence>
<dbReference type="EMBL" id="CP092488">
    <property type="protein sequence ID" value="UMB68304.1"/>
    <property type="molecule type" value="Genomic_DNA"/>
</dbReference>
<dbReference type="InterPro" id="IPR013766">
    <property type="entry name" value="Thioredoxin_domain"/>
</dbReference>
<proteinExistence type="inferred from homology"/>
<keyword evidence="3" id="KW-0813">Transport</keyword>
<dbReference type="SUPFAM" id="SSF52833">
    <property type="entry name" value="Thioredoxin-like"/>
    <property type="match status" value="1"/>
</dbReference>
<keyword evidence="5" id="KW-1015">Disulfide bond</keyword>
<name>A0ABY3VFV6_9MYCO</name>
<dbReference type="InterPro" id="IPR005746">
    <property type="entry name" value="Thioredoxin"/>
</dbReference>
<evidence type="ECO:0000313" key="9">
    <source>
        <dbReference type="EMBL" id="UMB68304.1"/>
    </source>
</evidence>
<dbReference type="PANTHER" id="PTHR45663">
    <property type="entry name" value="GEO12009P1"/>
    <property type="match status" value="1"/>
</dbReference>
<reference evidence="9" key="1">
    <citation type="submission" date="2022-08" db="EMBL/GenBank/DDBJ databases">
        <title>Whole genome sequencing of non-tuberculosis mycobacteria type-strains.</title>
        <authorList>
            <person name="Igarashi Y."/>
            <person name="Osugi A."/>
            <person name="Mitarai S."/>
        </authorList>
    </citation>
    <scope>NUCLEOTIDE SEQUENCE</scope>
    <source>
        <strain evidence="9">DSM 45127</strain>
    </source>
</reference>
<dbReference type="Proteomes" id="UP001055336">
    <property type="component" value="Chromosome"/>
</dbReference>
<dbReference type="PRINTS" id="PR00421">
    <property type="entry name" value="THIOREDOXIN"/>
</dbReference>
<dbReference type="InterPro" id="IPR036249">
    <property type="entry name" value="Thioredoxin-like_sf"/>
</dbReference>
<evidence type="ECO:0000256" key="1">
    <source>
        <dbReference type="ARBA" id="ARBA00003318"/>
    </source>
</evidence>
<feature type="domain" description="Thioredoxin" evidence="8">
    <location>
        <begin position="2"/>
        <end position="141"/>
    </location>
</feature>
<dbReference type="Gene3D" id="3.40.30.10">
    <property type="entry name" value="Glutaredoxin"/>
    <property type="match status" value="1"/>
</dbReference>
<sequence length="148" mass="15872">MQSNVVACPNCGTRNRVPAVADGKPRCGHCRHWLPWIVDAGDQDYADVVEKAAVPVVVDLWATWCGPCRMVSPALEKLAAERAGQLKLVKVDVDKAPATSQRFSVQAVPTLLVVERGEMVARKSGAASVAALRSWLDQALTGHSTKEG</sequence>
<evidence type="ECO:0000256" key="7">
    <source>
        <dbReference type="NCBIfam" id="TIGR01068"/>
    </source>
</evidence>
<dbReference type="Gene3D" id="2.30.30.380">
    <property type="entry name" value="Zn-finger domain of Sec23/24"/>
    <property type="match status" value="1"/>
</dbReference>
<dbReference type="PROSITE" id="PS51352">
    <property type="entry name" value="THIOREDOXIN_2"/>
    <property type="match status" value="1"/>
</dbReference>
<dbReference type="PANTHER" id="PTHR45663:SF11">
    <property type="entry name" value="GEO12009P1"/>
    <property type="match status" value="1"/>
</dbReference>
<keyword evidence="10" id="KW-1185">Reference proteome</keyword>
<keyword evidence="6" id="KW-0676">Redox-active center</keyword>
<accession>A0ABY3VFV6</accession>
<evidence type="ECO:0000256" key="3">
    <source>
        <dbReference type="ARBA" id="ARBA00022448"/>
    </source>
</evidence>
<comment type="function">
    <text evidence="1">Participates in various redox reactions through the reversible oxidation of its active center dithiol to a disulfide and catalyzes dithiol-disulfide exchange reactions.</text>
</comment>
<gene>
    <name evidence="9" type="primary">trxA</name>
    <name evidence="9" type="ORF">MKK62_17930</name>
</gene>
<evidence type="ECO:0000256" key="4">
    <source>
        <dbReference type="ARBA" id="ARBA00022982"/>
    </source>
</evidence>
<organism evidence="9 10">
    <name type="scientific">Mycobacterium paraterrae</name>
    <dbReference type="NCBI Taxonomy" id="577492"/>
    <lineage>
        <taxon>Bacteria</taxon>
        <taxon>Bacillati</taxon>
        <taxon>Actinomycetota</taxon>
        <taxon>Actinomycetes</taxon>
        <taxon>Mycobacteriales</taxon>
        <taxon>Mycobacteriaceae</taxon>
        <taxon>Mycobacterium</taxon>
    </lineage>
</organism>
<evidence type="ECO:0000256" key="6">
    <source>
        <dbReference type="ARBA" id="ARBA00023284"/>
    </source>
</evidence>
<evidence type="ECO:0000256" key="5">
    <source>
        <dbReference type="ARBA" id="ARBA00023157"/>
    </source>
</evidence>
<dbReference type="NCBIfam" id="TIGR01068">
    <property type="entry name" value="thioredoxin"/>
    <property type="match status" value="1"/>
</dbReference>
<keyword evidence="4" id="KW-0249">Electron transport</keyword>
<dbReference type="RefSeq" id="WP_240258765.1">
    <property type="nucleotide sequence ID" value="NZ_CP092488.2"/>
</dbReference>
<evidence type="ECO:0000259" key="8">
    <source>
        <dbReference type="PROSITE" id="PS51352"/>
    </source>
</evidence>
<dbReference type="InterPro" id="IPR017937">
    <property type="entry name" value="Thioredoxin_CS"/>
</dbReference>
<dbReference type="PROSITE" id="PS00194">
    <property type="entry name" value="THIOREDOXIN_1"/>
    <property type="match status" value="1"/>
</dbReference>
<protein>
    <recommendedName>
        <fullName evidence="7">Thioredoxin</fullName>
    </recommendedName>
</protein>
<dbReference type="SUPFAM" id="SSF57783">
    <property type="entry name" value="Zinc beta-ribbon"/>
    <property type="match status" value="1"/>
</dbReference>
<dbReference type="CDD" id="cd02947">
    <property type="entry name" value="TRX_family"/>
    <property type="match status" value="1"/>
</dbReference>
<evidence type="ECO:0000313" key="10">
    <source>
        <dbReference type="Proteomes" id="UP001055336"/>
    </source>
</evidence>
<comment type="similarity">
    <text evidence="2">Belongs to the thioredoxin family.</text>
</comment>